<dbReference type="Proteomes" id="UP001400965">
    <property type="component" value="Unassembled WGS sequence"/>
</dbReference>
<comment type="caution">
    <text evidence="2">The sequence shown here is derived from an EMBL/GenBank/DDBJ whole genome shotgun (WGS) entry which is preliminary data.</text>
</comment>
<evidence type="ECO:0000313" key="3">
    <source>
        <dbReference type="Proteomes" id="UP001400965"/>
    </source>
</evidence>
<evidence type="ECO:0000313" key="2">
    <source>
        <dbReference type="EMBL" id="GAA0865758.1"/>
    </source>
</evidence>
<keyword evidence="1" id="KW-1133">Transmembrane helix</keyword>
<feature type="transmembrane region" description="Helical" evidence="1">
    <location>
        <begin position="77"/>
        <end position="96"/>
    </location>
</feature>
<name>A0ABN1M9L6_9FIRM</name>
<evidence type="ECO:0000256" key="1">
    <source>
        <dbReference type="SAM" id="Phobius"/>
    </source>
</evidence>
<accession>A0ABN1M9L6</accession>
<keyword evidence="3" id="KW-1185">Reference proteome</keyword>
<dbReference type="EMBL" id="BAAACP010000018">
    <property type="protein sequence ID" value="GAA0865758.1"/>
    <property type="molecule type" value="Genomic_DNA"/>
</dbReference>
<gene>
    <name evidence="2" type="ORF">GCM10008917_24460</name>
</gene>
<feature type="transmembrane region" description="Helical" evidence="1">
    <location>
        <begin position="45"/>
        <end position="65"/>
    </location>
</feature>
<protein>
    <recommendedName>
        <fullName evidence="4">SdpI family protein</fullName>
    </recommendedName>
</protein>
<reference evidence="2 3" key="1">
    <citation type="journal article" date="2019" name="Int. J. Syst. Evol. Microbiol.">
        <title>The Global Catalogue of Microorganisms (GCM) 10K type strain sequencing project: providing services to taxonomists for standard genome sequencing and annotation.</title>
        <authorList>
            <consortium name="The Broad Institute Genomics Platform"/>
            <consortium name="The Broad Institute Genome Sequencing Center for Infectious Disease"/>
            <person name="Wu L."/>
            <person name="Ma J."/>
        </authorList>
    </citation>
    <scope>NUCLEOTIDE SEQUENCE [LARGE SCALE GENOMIC DNA]</scope>
    <source>
        <strain evidence="2 3">JCM 6486</strain>
    </source>
</reference>
<keyword evidence="1" id="KW-0472">Membrane</keyword>
<keyword evidence="1" id="KW-0812">Transmembrane</keyword>
<organism evidence="2 3">
    <name type="scientific">Paraclostridium tenue</name>
    <dbReference type="NCBI Taxonomy" id="1737"/>
    <lineage>
        <taxon>Bacteria</taxon>
        <taxon>Bacillati</taxon>
        <taxon>Bacillota</taxon>
        <taxon>Clostridia</taxon>
        <taxon>Peptostreptococcales</taxon>
        <taxon>Peptostreptococcaceae</taxon>
        <taxon>Paraclostridium</taxon>
    </lineage>
</organism>
<dbReference type="RefSeq" id="WP_346046424.1">
    <property type="nucleotide sequence ID" value="NZ_BAAACP010000018.1"/>
</dbReference>
<sequence>MSILTILIAIWFFNRSHKLKQTKNIEKYIWCCPKRIKDKEGYINLYSKTYFFSGLSLIAFEVFVLLDKYYLNLSMNILIILFCVVFALILIESVVIEKKSKKFTY</sequence>
<proteinExistence type="predicted"/>
<evidence type="ECO:0008006" key="4">
    <source>
        <dbReference type="Google" id="ProtNLM"/>
    </source>
</evidence>